<dbReference type="EMBL" id="HBUF01614744">
    <property type="protein sequence ID" value="CAG6779603.1"/>
    <property type="molecule type" value="Transcribed_RNA"/>
</dbReference>
<name>A0A8D9B6P8_9HEMI</name>
<organism evidence="1">
    <name type="scientific">Cacopsylla melanoneura</name>
    <dbReference type="NCBI Taxonomy" id="428564"/>
    <lineage>
        <taxon>Eukaryota</taxon>
        <taxon>Metazoa</taxon>
        <taxon>Ecdysozoa</taxon>
        <taxon>Arthropoda</taxon>
        <taxon>Hexapoda</taxon>
        <taxon>Insecta</taxon>
        <taxon>Pterygota</taxon>
        <taxon>Neoptera</taxon>
        <taxon>Paraneoptera</taxon>
        <taxon>Hemiptera</taxon>
        <taxon>Sternorrhyncha</taxon>
        <taxon>Psylloidea</taxon>
        <taxon>Psyllidae</taxon>
        <taxon>Psyllinae</taxon>
        <taxon>Cacopsylla</taxon>
    </lineage>
</organism>
<dbReference type="AlphaFoldDB" id="A0A8D9B6P8"/>
<protein>
    <submittedName>
        <fullName evidence="1">Uncharacterized protein</fullName>
    </submittedName>
</protein>
<accession>A0A8D9B6P8</accession>
<sequence>MPPLCSVGIVISIDVAFINLEVSTEVICSFVFVDTLLMCLHNSKKFLSNRRFRDNLLLEFPSSFILTTTCPIHCSWFKSLLLIIDAAPPYSSHCQWSYYHLFSCHWEY</sequence>
<proteinExistence type="predicted"/>
<reference evidence="1" key="1">
    <citation type="submission" date="2021-05" db="EMBL/GenBank/DDBJ databases">
        <authorList>
            <person name="Alioto T."/>
            <person name="Alioto T."/>
            <person name="Gomez Garrido J."/>
        </authorList>
    </citation>
    <scope>NUCLEOTIDE SEQUENCE</scope>
</reference>
<evidence type="ECO:0000313" key="1">
    <source>
        <dbReference type="EMBL" id="CAG6779603.1"/>
    </source>
</evidence>